<comment type="cofactor">
    <cofactor evidence="1">
        <name>heme</name>
        <dbReference type="ChEBI" id="CHEBI:30413"/>
    </cofactor>
</comment>
<comment type="caution">
    <text evidence="9">The sequence shown here is derived from an EMBL/GenBank/DDBJ whole genome shotgun (WGS) entry which is preliminary data.</text>
</comment>
<dbReference type="Pfam" id="PF13631">
    <property type="entry name" value="Cytochrom_B_N_2"/>
    <property type="match status" value="1"/>
</dbReference>
<evidence type="ECO:0000256" key="6">
    <source>
        <dbReference type="SAM" id="MobiDB-lite"/>
    </source>
</evidence>
<keyword evidence="7" id="KW-0812">Transmembrane</keyword>
<dbReference type="Gene3D" id="1.20.810.10">
    <property type="entry name" value="Cytochrome Bc1 Complex, Chain C"/>
    <property type="match status" value="1"/>
</dbReference>
<evidence type="ECO:0000259" key="8">
    <source>
        <dbReference type="PROSITE" id="PS51002"/>
    </source>
</evidence>
<proteinExistence type="predicted"/>
<dbReference type="Proteomes" id="UP000730482">
    <property type="component" value="Unassembled WGS sequence"/>
</dbReference>
<evidence type="ECO:0000256" key="4">
    <source>
        <dbReference type="ARBA" id="ARBA00029351"/>
    </source>
</evidence>
<feature type="transmembrane region" description="Helical" evidence="7">
    <location>
        <begin position="52"/>
        <end position="74"/>
    </location>
</feature>
<keyword evidence="7" id="KW-1133">Transmembrane helix</keyword>
<evidence type="ECO:0000256" key="5">
    <source>
        <dbReference type="ARBA" id="ARBA00029568"/>
    </source>
</evidence>
<evidence type="ECO:0000313" key="10">
    <source>
        <dbReference type="Proteomes" id="UP000730482"/>
    </source>
</evidence>
<feature type="region of interest" description="Disordered" evidence="6">
    <location>
        <begin position="219"/>
        <end position="243"/>
    </location>
</feature>
<comment type="catalytic activity">
    <reaction evidence="4">
        <text>a quinol + 2 Fe(III)-[cytochrome c](out) = a quinone + 2 Fe(II)-[cytochrome c](out) + 2 H(+)(out)</text>
        <dbReference type="Rhea" id="RHEA:11484"/>
        <dbReference type="Rhea" id="RHEA-COMP:10350"/>
        <dbReference type="Rhea" id="RHEA-COMP:14399"/>
        <dbReference type="ChEBI" id="CHEBI:15378"/>
        <dbReference type="ChEBI" id="CHEBI:24646"/>
        <dbReference type="ChEBI" id="CHEBI:29033"/>
        <dbReference type="ChEBI" id="CHEBI:29034"/>
        <dbReference type="ChEBI" id="CHEBI:132124"/>
        <dbReference type="EC" id="7.1.1.8"/>
    </reaction>
</comment>
<keyword evidence="7" id="KW-0472">Membrane</keyword>
<evidence type="ECO:0000256" key="2">
    <source>
        <dbReference type="ARBA" id="ARBA00012951"/>
    </source>
</evidence>
<feature type="domain" description="Cytochrome b/b6 N-terminal region profile" evidence="8">
    <location>
        <begin position="1"/>
        <end position="213"/>
    </location>
</feature>
<keyword evidence="10" id="KW-1185">Reference proteome</keyword>
<feature type="compositionally biased region" description="Low complexity" evidence="6">
    <location>
        <begin position="219"/>
        <end position="235"/>
    </location>
</feature>
<evidence type="ECO:0000313" key="9">
    <source>
        <dbReference type="EMBL" id="MBS2554534.1"/>
    </source>
</evidence>
<dbReference type="EMBL" id="JAAFYZ010000394">
    <property type="protein sequence ID" value="MBS2554534.1"/>
    <property type="molecule type" value="Genomic_DNA"/>
</dbReference>
<feature type="region of interest" description="Disordered" evidence="6">
    <location>
        <begin position="1"/>
        <end position="21"/>
    </location>
</feature>
<feature type="transmembrane region" description="Helical" evidence="7">
    <location>
        <begin position="94"/>
        <end position="112"/>
    </location>
</feature>
<dbReference type="RefSeq" id="WP_212022089.1">
    <property type="nucleotide sequence ID" value="NZ_JAAFYZ010000394.1"/>
</dbReference>
<dbReference type="PANTHER" id="PTHR19271:SF16">
    <property type="entry name" value="CYTOCHROME B"/>
    <property type="match status" value="1"/>
</dbReference>
<reference evidence="9 10" key="1">
    <citation type="submission" date="2020-02" db="EMBL/GenBank/DDBJ databases">
        <title>Acidophilic actinobacteria isolated from forest soil.</title>
        <authorList>
            <person name="Golinska P."/>
        </authorList>
    </citation>
    <scope>NUCLEOTIDE SEQUENCE [LARGE SCALE GENOMIC DNA]</scope>
    <source>
        <strain evidence="9 10">NL8</strain>
    </source>
</reference>
<accession>A0ABS5L8T6</accession>
<evidence type="ECO:0000256" key="1">
    <source>
        <dbReference type="ARBA" id="ARBA00001971"/>
    </source>
</evidence>
<dbReference type="InterPro" id="IPR005797">
    <property type="entry name" value="Cyt_b/b6_N"/>
</dbReference>
<protein>
    <recommendedName>
        <fullName evidence="3">Cytochrome bc1 complex cytochrome b subunit</fullName>
        <ecNumber evidence="2">7.1.1.8</ecNumber>
    </recommendedName>
    <alternativeName>
        <fullName evidence="5">Cytochrome bc1 reductase complex subunit QcrB</fullName>
    </alternativeName>
</protein>
<feature type="transmembrane region" description="Helical" evidence="7">
    <location>
        <begin position="182"/>
        <end position="203"/>
    </location>
</feature>
<gene>
    <name evidence="9" type="ORF">KGQ19_47540</name>
</gene>
<sequence>MTDLIEETTHPEPMPDPEPAGGWTGALRRRIFEAMPPEQLLPDTQPSYVASWIYVFGVLSLTAFLTVVGTGTVLAVKGATWWHVSGTGHFVNSLHLWSVELFMTFMSVHLIAKFFMAAWRGKRALTWITGVIALGASAFTALTGYLIQQNFDSQWIATQAKDGLNSIGVGAYFNTMDFGQMLIWHVALLPLVVAVVVALHILLVRRRGVVPPLALRDAASSSGLPASGLPDSGLPDSAEEVEA</sequence>
<evidence type="ECO:0000256" key="7">
    <source>
        <dbReference type="SAM" id="Phobius"/>
    </source>
</evidence>
<feature type="transmembrane region" description="Helical" evidence="7">
    <location>
        <begin position="124"/>
        <end position="147"/>
    </location>
</feature>
<evidence type="ECO:0000256" key="3">
    <source>
        <dbReference type="ARBA" id="ARBA00016116"/>
    </source>
</evidence>
<dbReference type="EC" id="7.1.1.8" evidence="2"/>
<dbReference type="SUPFAM" id="SSF81342">
    <property type="entry name" value="Transmembrane di-heme cytochromes"/>
    <property type="match status" value="1"/>
</dbReference>
<dbReference type="InterPro" id="IPR027387">
    <property type="entry name" value="Cytb/b6-like_sf"/>
</dbReference>
<dbReference type="PANTHER" id="PTHR19271">
    <property type="entry name" value="CYTOCHROME B"/>
    <property type="match status" value="1"/>
</dbReference>
<organism evidence="9 10">
    <name type="scientific">Catenulispora pinistramenti</name>
    <dbReference type="NCBI Taxonomy" id="2705254"/>
    <lineage>
        <taxon>Bacteria</taxon>
        <taxon>Bacillati</taxon>
        <taxon>Actinomycetota</taxon>
        <taxon>Actinomycetes</taxon>
        <taxon>Catenulisporales</taxon>
        <taxon>Catenulisporaceae</taxon>
        <taxon>Catenulispora</taxon>
    </lineage>
</organism>
<name>A0ABS5L8T6_9ACTN</name>
<dbReference type="InterPro" id="IPR016174">
    <property type="entry name" value="Di-haem_cyt_TM"/>
</dbReference>
<dbReference type="PROSITE" id="PS51002">
    <property type="entry name" value="CYTB_NTER"/>
    <property type="match status" value="1"/>
</dbReference>